<dbReference type="Pfam" id="PF03981">
    <property type="entry name" value="Ubiq_cyt_C_chap"/>
    <property type="match status" value="1"/>
</dbReference>
<comment type="similarity">
    <text evidence="1">Belongs to the CBP3 family.</text>
</comment>
<dbReference type="KEGG" id="tdl:TDEL_0E05410"/>
<dbReference type="PANTHER" id="PTHR12184:SF1">
    <property type="entry name" value="UBIQUINOL-CYTOCHROME-C REDUCTASE COMPLEX ASSEMBLY FACTOR 1"/>
    <property type="match status" value="1"/>
</dbReference>
<dbReference type="GO" id="GO:0043022">
    <property type="term" value="F:ribosome binding"/>
    <property type="evidence" value="ECO:0007669"/>
    <property type="project" value="EnsemblFungi"/>
</dbReference>
<organism evidence="3 4">
    <name type="scientific">Torulaspora delbrueckii</name>
    <name type="common">Yeast</name>
    <name type="synonym">Candida colliculosa</name>
    <dbReference type="NCBI Taxonomy" id="4950"/>
    <lineage>
        <taxon>Eukaryota</taxon>
        <taxon>Fungi</taxon>
        <taxon>Dikarya</taxon>
        <taxon>Ascomycota</taxon>
        <taxon>Saccharomycotina</taxon>
        <taxon>Saccharomycetes</taxon>
        <taxon>Saccharomycetales</taxon>
        <taxon>Saccharomycetaceae</taxon>
        <taxon>Torulaspora</taxon>
    </lineage>
</organism>
<dbReference type="RefSeq" id="XP_003681995.1">
    <property type="nucleotide sequence ID" value="XM_003681947.1"/>
</dbReference>
<dbReference type="GO" id="GO:0003729">
    <property type="term" value="F:mRNA binding"/>
    <property type="evidence" value="ECO:0007669"/>
    <property type="project" value="EnsemblFungi"/>
</dbReference>
<dbReference type="GO" id="GO:0061671">
    <property type="term" value="C:Cbp3p-Cbp6 complex"/>
    <property type="evidence" value="ECO:0007669"/>
    <property type="project" value="EnsemblFungi"/>
</dbReference>
<dbReference type="eggNOG" id="KOG2873">
    <property type="taxonomic scope" value="Eukaryota"/>
</dbReference>
<dbReference type="GO" id="GO:0005761">
    <property type="term" value="C:mitochondrial ribosome"/>
    <property type="evidence" value="ECO:0007669"/>
    <property type="project" value="EnsemblFungi"/>
</dbReference>
<dbReference type="InterPro" id="IPR007129">
    <property type="entry name" value="Ubiqinol_cyt_c_chaperone_CPB3"/>
</dbReference>
<dbReference type="EMBL" id="HE616746">
    <property type="protein sequence ID" value="CCE92784.1"/>
    <property type="molecule type" value="Genomic_DNA"/>
</dbReference>
<keyword evidence="4" id="KW-1185">Reference proteome</keyword>
<gene>
    <name evidence="3" type="primary">TDEL0E05410</name>
    <name evidence="3" type="ORF">TDEL_0E05410</name>
</gene>
<protein>
    <recommendedName>
        <fullName evidence="2">Ubiquinol-cytochrome c chaperone domain-containing protein</fullName>
    </recommendedName>
</protein>
<dbReference type="OrthoDB" id="10253878at2759"/>
<evidence type="ECO:0000313" key="3">
    <source>
        <dbReference type="EMBL" id="CCE92784.1"/>
    </source>
</evidence>
<dbReference type="InParanoid" id="G8ZVZ0"/>
<dbReference type="PANTHER" id="PTHR12184">
    <property type="entry name" value="UBIQUINOL-CYTOCHROME C REDUCTASE COMPLEX ASSEMBLY FACTOR 1 FAMILY MEMBER"/>
    <property type="match status" value="1"/>
</dbReference>
<dbReference type="GO" id="GO:0034551">
    <property type="term" value="P:mitochondrial respiratory chain complex III assembly"/>
    <property type="evidence" value="ECO:0007669"/>
    <property type="project" value="EnsemblFungi"/>
</dbReference>
<reference evidence="3 4" key="1">
    <citation type="journal article" date="2011" name="Proc. Natl. Acad. Sci. U.S.A.">
        <title>Evolutionary erosion of yeast sex chromosomes by mating-type switching accidents.</title>
        <authorList>
            <person name="Gordon J.L."/>
            <person name="Armisen D."/>
            <person name="Proux-Wera E."/>
            <person name="Oheigeartaigh S.S."/>
            <person name="Byrne K.P."/>
            <person name="Wolfe K.H."/>
        </authorList>
    </citation>
    <scope>NUCLEOTIDE SEQUENCE [LARGE SCALE GENOMIC DNA]</scope>
    <source>
        <strain evidence="4">ATCC 10662 / CBS 1146 / NBRC 0425 / NCYC 2629 / NRRL Y-866</strain>
    </source>
</reference>
<dbReference type="STRING" id="1076872.G8ZVZ0"/>
<dbReference type="Proteomes" id="UP000005627">
    <property type="component" value="Chromosome 5"/>
</dbReference>
<evidence type="ECO:0000313" key="4">
    <source>
        <dbReference type="Proteomes" id="UP000005627"/>
    </source>
</evidence>
<evidence type="ECO:0000256" key="1">
    <source>
        <dbReference type="ARBA" id="ARBA00006407"/>
    </source>
</evidence>
<dbReference type="AlphaFoldDB" id="G8ZVZ0"/>
<proteinExistence type="inferred from homology"/>
<dbReference type="InterPro" id="IPR021150">
    <property type="entry name" value="Ubiq_cyt_c_chap"/>
</dbReference>
<dbReference type="HOGENOM" id="CLU_051390_1_0_1"/>
<sequence>MTKFHDTQPIWEGSFDCLAPFIRLKMFQNRLFQRQIGCALQFGRLEARSHFSRSSLLLNELKKKDQVESPEELAKTSHMKAEPLDFTNHAPIKAAKGKVYPKSKYESKSYQLPKWKEALGELVIRTFKLDMDKVRAGPVAGFYYYSLCKEQALQYEGEELSETAKFFYEDLKLPRTFSQWFQITLLHEWILFVRMRAMPFKYGRNYQQKLVDRTFADIEMRLFEEMNVNSGRIADQYLKDFNTQMRGAIFAYDEGFFTDDATLATAVWRNLFSGRKNIDMVHLEAVVRYIRSQLYVLSRLSDRDFAMGNFKFVPPNESVSVLTPEQEAQIKERVAEKYKAMDADPNTLPSNRSKLSYTN</sequence>
<feature type="domain" description="Ubiquinol-cytochrome c chaperone" evidence="2">
    <location>
        <begin position="169"/>
        <end position="312"/>
    </location>
</feature>
<accession>G8ZVZ0</accession>
<name>G8ZVZ0_TORDE</name>
<dbReference type="GO" id="GO:0070131">
    <property type="term" value="P:positive regulation of mitochondrial translation"/>
    <property type="evidence" value="ECO:0007669"/>
    <property type="project" value="EnsemblFungi"/>
</dbReference>
<dbReference type="GO" id="GO:0050821">
    <property type="term" value="P:protein stabilization"/>
    <property type="evidence" value="ECO:0007669"/>
    <property type="project" value="EnsemblFungi"/>
</dbReference>
<dbReference type="GO" id="GO:0031966">
    <property type="term" value="C:mitochondrial membrane"/>
    <property type="evidence" value="ECO:0007669"/>
    <property type="project" value="EnsemblFungi"/>
</dbReference>
<dbReference type="FunCoup" id="G8ZVZ0">
    <property type="interactions" value="122"/>
</dbReference>
<evidence type="ECO:0000259" key="2">
    <source>
        <dbReference type="Pfam" id="PF03981"/>
    </source>
</evidence>
<dbReference type="GeneID" id="11500984"/>